<organism evidence="9 11">
    <name type="scientific">Sphingomonas aurantiaca</name>
    <dbReference type="NCBI Taxonomy" id="185949"/>
    <lineage>
        <taxon>Bacteria</taxon>
        <taxon>Pseudomonadati</taxon>
        <taxon>Pseudomonadota</taxon>
        <taxon>Alphaproteobacteria</taxon>
        <taxon>Sphingomonadales</taxon>
        <taxon>Sphingomonadaceae</taxon>
        <taxon>Sphingomonas</taxon>
    </lineage>
</organism>
<evidence type="ECO:0000259" key="8">
    <source>
        <dbReference type="Pfam" id="PF13354"/>
    </source>
</evidence>
<evidence type="ECO:0000256" key="4">
    <source>
        <dbReference type="ARBA" id="ARBA00022801"/>
    </source>
</evidence>
<dbReference type="InterPro" id="IPR012338">
    <property type="entry name" value="Beta-lactam/transpept-like"/>
</dbReference>
<comment type="similarity">
    <text evidence="2 6">Belongs to the class-A beta-lactamase family.</text>
</comment>
<dbReference type="EMBL" id="QAOG01000001">
    <property type="protein sequence ID" value="PTQ62290.1"/>
    <property type="molecule type" value="Genomic_DNA"/>
</dbReference>
<evidence type="ECO:0000256" key="7">
    <source>
        <dbReference type="SAM" id="SignalP"/>
    </source>
</evidence>
<dbReference type="EC" id="3.5.2.6" evidence="3 6"/>
<dbReference type="RefSeq" id="WP_082445063.1">
    <property type="nucleotide sequence ID" value="NZ_JAPZPS010000003.1"/>
</dbReference>
<feature type="chain" id="PRO_5044580814" description="Beta-lactamase" evidence="7">
    <location>
        <begin position="27"/>
        <end position="285"/>
    </location>
</feature>
<keyword evidence="11" id="KW-1185">Reference proteome</keyword>
<dbReference type="EMBL" id="CABVLI010000047">
    <property type="protein sequence ID" value="VVT29171.1"/>
    <property type="molecule type" value="Genomic_DNA"/>
</dbReference>
<accession>A0A2T5GSJ5</accession>
<evidence type="ECO:0000313" key="10">
    <source>
        <dbReference type="EMBL" id="VVT29171.1"/>
    </source>
</evidence>
<keyword evidence="7" id="KW-0732">Signal</keyword>
<dbReference type="Proteomes" id="UP000326857">
    <property type="component" value="Unassembled WGS sequence"/>
</dbReference>
<dbReference type="SUPFAM" id="SSF56601">
    <property type="entry name" value="beta-lactamase/transpeptidase-like"/>
    <property type="match status" value="1"/>
</dbReference>
<gene>
    <name evidence="9" type="ORF">C8J26_0569</name>
    <name evidence="10" type="ORF">SPHINGO391_510065</name>
</gene>
<evidence type="ECO:0000256" key="2">
    <source>
        <dbReference type="ARBA" id="ARBA00009009"/>
    </source>
</evidence>
<dbReference type="InterPro" id="IPR023650">
    <property type="entry name" value="Beta-lactam_class-A_AS"/>
</dbReference>
<evidence type="ECO:0000313" key="9">
    <source>
        <dbReference type="EMBL" id="PTQ62290.1"/>
    </source>
</evidence>
<dbReference type="InterPro" id="IPR045155">
    <property type="entry name" value="Beta-lactam_cat"/>
</dbReference>
<accession>A0A5E8AJK7</accession>
<dbReference type="Gene3D" id="3.40.710.10">
    <property type="entry name" value="DD-peptidase/beta-lactamase superfamily"/>
    <property type="match status" value="1"/>
</dbReference>
<dbReference type="InterPro" id="IPR000871">
    <property type="entry name" value="Beta-lactam_class-A"/>
</dbReference>
<dbReference type="Proteomes" id="UP000244189">
    <property type="component" value="Unassembled WGS sequence"/>
</dbReference>
<evidence type="ECO:0000256" key="5">
    <source>
        <dbReference type="ARBA" id="ARBA00023251"/>
    </source>
</evidence>
<dbReference type="GO" id="GO:0046677">
    <property type="term" value="P:response to antibiotic"/>
    <property type="evidence" value="ECO:0007669"/>
    <property type="project" value="UniProtKB-UniRule"/>
</dbReference>
<evidence type="ECO:0000256" key="6">
    <source>
        <dbReference type="RuleBase" id="RU361140"/>
    </source>
</evidence>
<proteinExistence type="inferred from homology"/>
<reference evidence="10 12" key="2">
    <citation type="submission" date="2019-09" db="EMBL/GenBank/DDBJ databases">
        <authorList>
            <person name="Dittami M. S."/>
        </authorList>
    </citation>
    <scope>NUCLEOTIDE SEQUENCE [LARGE SCALE GENOMIC DNA]</scope>
    <source>
        <strain evidence="10">SPHINGO391</strain>
    </source>
</reference>
<dbReference type="AlphaFoldDB" id="A0A2T5GSJ5"/>
<sequence length="285" mass="30490">MRVPLLTRLLLSSIAASLLVPAPAAASSPELIGLERELSKLIAARSGDYGIAALDLRDGSTVSINGDTPFPMASTVKIAIAAAYLAEVDQARRSLGDMIAGRPAAKVMELMIIRSDNQATDQLLAALGGPVAIQRWLSSQNIPGIRMDRSIAQLLRERGHLADIKDVATPIAMVTLLNKLDNGTVLTPQSRAFLLGLMGRCATGTRRIRALLPAGTRVEDKTGTLDGITNDVGFITMPDGRRVAIAVFARGGRDRQPVIAEVARVIYNRFADGVRNALAIFMQMR</sequence>
<dbReference type="PANTHER" id="PTHR35333">
    <property type="entry name" value="BETA-LACTAMASE"/>
    <property type="match status" value="1"/>
</dbReference>
<evidence type="ECO:0000256" key="1">
    <source>
        <dbReference type="ARBA" id="ARBA00001526"/>
    </source>
</evidence>
<keyword evidence="4 6" id="KW-0378">Hydrolase</keyword>
<feature type="signal peptide" evidence="7">
    <location>
        <begin position="1"/>
        <end position="26"/>
    </location>
</feature>
<comment type="catalytic activity">
    <reaction evidence="1 6">
        <text>a beta-lactam + H2O = a substituted beta-amino acid</text>
        <dbReference type="Rhea" id="RHEA:20401"/>
        <dbReference type="ChEBI" id="CHEBI:15377"/>
        <dbReference type="ChEBI" id="CHEBI:35627"/>
        <dbReference type="ChEBI" id="CHEBI:140347"/>
        <dbReference type="EC" id="3.5.2.6"/>
    </reaction>
</comment>
<feature type="domain" description="Beta-lactamase class A catalytic" evidence="8">
    <location>
        <begin position="50"/>
        <end position="248"/>
    </location>
</feature>
<dbReference type="GO" id="GO:0030655">
    <property type="term" value="P:beta-lactam antibiotic catabolic process"/>
    <property type="evidence" value="ECO:0007669"/>
    <property type="project" value="InterPro"/>
</dbReference>
<keyword evidence="5 6" id="KW-0046">Antibiotic resistance</keyword>
<dbReference type="PRINTS" id="PR00118">
    <property type="entry name" value="BLACTAMASEA"/>
</dbReference>
<dbReference type="PANTHER" id="PTHR35333:SF3">
    <property type="entry name" value="BETA-LACTAMASE-TYPE TRANSPEPTIDASE FOLD CONTAINING PROTEIN"/>
    <property type="match status" value="1"/>
</dbReference>
<evidence type="ECO:0000256" key="3">
    <source>
        <dbReference type="ARBA" id="ARBA00012865"/>
    </source>
</evidence>
<protein>
    <recommendedName>
        <fullName evidence="3 6">Beta-lactamase</fullName>
        <ecNumber evidence="3 6">3.5.2.6</ecNumber>
    </recommendedName>
</protein>
<dbReference type="PROSITE" id="PS00146">
    <property type="entry name" value="BETA_LACTAMASE_A"/>
    <property type="match status" value="1"/>
</dbReference>
<evidence type="ECO:0000313" key="12">
    <source>
        <dbReference type="Proteomes" id="UP000326857"/>
    </source>
</evidence>
<reference evidence="9 11" key="1">
    <citation type="submission" date="2018-04" db="EMBL/GenBank/DDBJ databases">
        <title>Genomic Encyclopedia of Type Strains, Phase III (KMG-III): the genomes of soil and plant-associated and newly described type strains.</title>
        <authorList>
            <person name="Whitman W."/>
        </authorList>
    </citation>
    <scope>NUCLEOTIDE SEQUENCE [LARGE SCALE GENOMIC DNA]</scope>
    <source>
        <strain evidence="9 11">MA101b</strain>
    </source>
</reference>
<dbReference type="GO" id="GO:0008800">
    <property type="term" value="F:beta-lactamase activity"/>
    <property type="evidence" value="ECO:0007669"/>
    <property type="project" value="UniProtKB-UniRule"/>
</dbReference>
<name>A0A2T5GSJ5_9SPHN</name>
<evidence type="ECO:0000313" key="11">
    <source>
        <dbReference type="Proteomes" id="UP000244189"/>
    </source>
</evidence>
<dbReference type="Pfam" id="PF13354">
    <property type="entry name" value="Beta-lactamase2"/>
    <property type="match status" value="1"/>
</dbReference>